<name>A0A5C6E1J5_9BACT</name>
<dbReference type="AlphaFoldDB" id="A0A5C6E1J5"/>
<evidence type="ECO:0008006" key="3">
    <source>
        <dbReference type="Google" id="ProtNLM"/>
    </source>
</evidence>
<proteinExistence type="predicted"/>
<gene>
    <name evidence="1" type="ORF">Poly41_10830</name>
</gene>
<keyword evidence="2" id="KW-1185">Reference proteome</keyword>
<comment type="caution">
    <text evidence="1">The sequence shown here is derived from an EMBL/GenBank/DDBJ whole genome shotgun (WGS) entry which is preliminary data.</text>
</comment>
<reference evidence="1 2" key="1">
    <citation type="submission" date="2019-02" db="EMBL/GenBank/DDBJ databases">
        <title>Deep-cultivation of Planctomycetes and their phenomic and genomic characterization uncovers novel biology.</title>
        <authorList>
            <person name="Wiegand S."/>
            <person name="Jogler M."/>
            <person name="Boedeker C."/>
            <person name="Pinto D."/>
            <person name="Vollmers J."/>
            <person name="Rivas-Marin E."/>
            <person name="Kohn T."/>
            <person name="Peeters S.H."/>
            <person name="Heuer A."/>
            <person name="Rast P."/>
            <person name="Oberbeckmann S."/>
            <person name="Bunk B."/>
            <person name="Jeske O."/>
            <person name="Meyerdierks A."/>
            <person name="Storesund J.E."/>
            <person name="Kallscheuer N."/>
            <person name="Luecker S."/>
            <person name="Lage O.M."/>
            <person name="Pohl T."/>
            <person name="Merkel B.J."/>
            <person name="Hornburger P."/>
            <person name="Mueller R.-W."/>
            <person name="Bruemmer F."/>
            <person name="Labrenz M."/>
            <person name="Spormann A.M."/>
            <person name="Op Den Camp H."/>
            <person name="Overmann J."/>
            <person name="Amann R."/>
            <person name="Jetten M.S.M."/>
            <person name="Mascher T."/>
            <person name="Medema M.H."/>
            <person name="Devos D.P."/>
            <person name="Kaster A.-K."/>
            <person name="Ovreas L."/>
            <person name="Rohde M."/>
            <person name="Galperin M.Y."/>
            <person name="Jogler C."/>
        </authorList>
    </citation>
    <scope>NUCLEOTIDE SEQUENCE [LARGE SCALE GENOMIC DNA]</scope>
    <source>
        <strain evidence="1 2">Poly41</strain>
    </source>
</reference>
<evidence type="ECO:0000313" key="1">
    <source>
        <dbReference type="EMBL" id="TWU42782.1"/>
    </source>
</evidence>
<sequence length="428" mass="47652">MIVIHSRIDFRAATRWMIWTVWFGTPAWFALTTTAAESQLGQAAAIPLWQQGVSRWTGAGYSQVPNTPSFSNDSVAATSEAIAQVSNEVPAPPSPVPYTVPYIPSIQTLSSSPLLMPSTQDRIAAQSTAPSLVGPSLAEPQVSSDPSAVPLTDWSDLPPIGQGLATELPQPLSEPTFTPPSSDPLANQPITMEPLPLEQEVIHWYQYPMRWMQGWNSHAEFGLDGSSGNAETLALQTGLEMKRKTDDYTLALDVDYRVASSRDVTTEDNGRFNVDYDRMINETPWSLFGKYGMEWDKFKAFDLRVNINGGVGYHWIRTDDTTLVTRFGAGASREIGAPIDEWTPEAVFGLEAERQLTRRQKLKAKVDYFPAWDDFADYRLVSDFSWEILLDGSENLSLKLAATDRYDSTPQGAKNNDLYYSLLLLYKF</sequence>
<protein>
    <recommendedName>
        <fullName evidence="3">Mucin-like protein</fullName>
    </recommendedName>
</protein>
<dbReference type="EMBL" id="SJPV01000001">
    <property type="protein sequence ID" value="TWU42782.1"/>
    <property type="molecule type" value="Genomic_DNA"/>
</dbReference>
<dbReference type="Pfam" id="PF04338">
    <property type="entry name" value="DUF481"/>
    <property type="match status" value="1"/>
</dbReference>
<evidence type="ECO:0000313" key="2">
    <source>
        <dbReference type="Proteomes" id="UP000319143"/>
    </source>
</evidence>
<accession>A0A5C6E1J5</accession>
<organism evidence="1 2">
    <name type="scientific">Novipirellula artificiosorum</name>
    <dbReference type="NCBI Taxonomy" id="2528016"/>
    <lineage>
        <taxon>Bacteria</taxon>
        <taxon>Pseudomonadati</taxon>
        <taxon>Planctomycetota</taxon>
        <taxon>Planctomycetia</taxon>
        <taxon>Pirellulales</taxon>
        <taxon>Pirellulaceae</taxon>
        <taxon>Novipirellula</taxon>
    </lineage>
</organism>
<dbReference type="InterPro" id="IPR007433">
    <property type="entry name" value="DUF481"/>
</dbReference>
<dbReference type="Proteomes" id="UP000319143">
    <property type="component" value="Unassembled WGS sequence"/>
</dbReference>